<sequence>MHKPYSYLMVREDIPLEHQMVQLGHAALEAGFSFNRPAETSYLILLAAKNQEELVRTAEELADLGIEHHMFYEPDFGPMGHSALATRPLFGDERKHMRKYRLYKAKQPMMETC</sequence>
<evidence type="ECO:0000313" key="1">
    <source>
        <dbReference type="EMBL" id="GBG14329.1"/>
    </source>
</evidence>
<dbReference type="OrthoDB" id="9985884at2"/>
<keyword evidence="2" id="KW-1185">Reference proteome</keyword>
<reference evidence="1 2" key="1">
    <citation type="journal article" date="2018" name="Environ. Microbiol.">
        <title>Isolation and genomic characterization of Novimethylophilus kurashikiensis gen. nov. sp. nov., a new lanthanide-dependent methylotrophic species of Methylophilaceae.</title>
        <authorList>
            <person name="Lv H."/>
            <person name="Sahin N."/>
            <person name="Tani A."/>
        </authorList>
    </citation>
    <scope>NUCLEOTIDE SEQUENCE [LARGE SCALE GENOMIC DNA]</scope>
    <source>
        <strain evidence="1 2">La2-4</strain>
    </source>
</reference>
<proteinExistence type="predicted"/>
<evidence type="ECO:0000313" key="2">
    <source>
        <dbReference type="Proteomes" id="UP000245081"/>
    </source>
</evidence>
<comment type="caution">
    <text evidence="1">The sequence shown here is derived from an EMBL/GenBank/DDBJ whole genome shotgun (WGS) entry which is preliminary data.</text>
</comment>
<dbReference type="InterPro" id="IPR023476">
    <property type="entry name" value="Pep_tRNA_hydro_II_dom_sf"/>
</dbReference>
<dbReference type="AlphaFoldDB" id="A0A2R5F933"/>
<keyword evidence="1" id="KW-0675">Receptor</keyword>
<protein>
    <submittedName>
        <fullName evidence="1">TonB-dependent receptor</fullName>
    </submittedName>
</protein>
<dbReference type="Proteomes" id="UP000245081">
    <property type="component" value="Unassembled WGS sequence"/>
</dbReference>
<accession>A0A2R5F933</accession>
<dbReference type="RefSeq" id="WP_109015525.1">
    <property type="nucleotide sequence ID" value="NZ_BDOQ01000007.1"/>
</dbReference>
<gene>
    <name evidence="1" type="ORF">NMK_1928</name>
</gene>
<organism evidence="1 2">
    <name type="scientific">Novimethylophilus kurashikiensis</name>
    <dbReference type="NCBI Taxonomy" id="1825523"/>
    <lineage>
        <taxon>Bacteria</taxon>
        <taxon>Pseudomonadati</taxon>
        <taxon>Pseudomonadota</taxon>
        <taxon>Betaproteobacteria</taxon>
        <taxon>Nitrosomonadales</taxon>
        <taxon>Methylophilaceae</taxon>
        <taxon>Novimethylophilus</taxon>
    </lineage>
</organism>
<dbReference type="SUPFAM" id="SSF102462">
    <property type="entry name" value="Peptidyl-tRNA hydrolase II"/>
    <property type="match status" value="1"/>
</dbReference>
<dbReference type="EMBL" id="BDOQ01000007">
    <property type="protein sequence ID" value="GBG14329.1"/>
    <property type="molecule type" value="Genomic_DNA"/>
</dbReference>
<name>A0A2R5F933_9PROT</name>